<evidence type="ECO:0000259" key="3">
    <source>
        <dbReference type="PROSITE" id="PS50056"/>
    </source>
</evidence>
<dbReference type="GO" id="GO:0004725">
    <property type="term" value="F:protein tyrosine phosphatase activity"/>
    <property type="evidence" value="ECO:0007669"/>
    <property type="project" value="InterPro"/>
</dbReference>
<dbReference type="PANTHER" id="PTHR46163">
    <property type="entry name" value="TYROSINE-PROTEIN PHOSPHATASE-RELATED"/>
    <property type="match status" value="1"/>
</dbReference>
<dbReference type="InterPro" id="IPR000242">
    <property type="entry name" value="PTP_cat"/>
</dbReference>
<reference evidence="4 5" key="1">
    <citation type="journal article" date="2017" name="Curr. Biol.">
        <title>Genome architecture and evolution of a unichromosomal asexual nematode.</title>
        <authorList>
            <person name="Fradin H."/>
            <person name="Zegar C."/>
            <person name="Gutwein M."/>
            <person name="Lucas J."/>
            <person name="Kovtun M."/>
            <person name="Corcoran D."/>
            <person name="Baugh L.R."/>
            <person name="Kiontke K."/>
            <person name="Gunsalus K."/>
            <person name="Fitch D.H."/>
            <person name="Piano F."/>
        </authorList>
    </citation>
    <scope>NUCLEOTIDE SEQUENCE [LARGE SCALE GENOMIC DNA]</scope>
    <source>
        <strain evidence="4">PF1309</strain>
    </source>
</reference>
<dbReference type="AlphaFoldDB" id="A0A2A2L9V8"/>
<dbReference type="Pfam" id="PF00102">
    <property type="entry name" value="Y_phosphatase"/>
    <property type="match status" value="1"/>
</dbReference>
<accession>A0A2A2L9V8</accession>
<keyword evidence="5" id="KW-1185">Reference proteome</keyword>
<dbReference type="PROSITE" id="PS50056">
    <property type="entry name" value="TYR_PHOSPHATASE_2"/>
    <property type="match status" value="1"/>
</dbReference>
<evidence type="ECO:0000256" key="1">
    <source>
        <dbReference type="SAM" id="MobiDB-lite"/>
    </source>
</evidence>
<comment type="caution">
    <text evidence="4">The sequence shown here is derived from an EMBL/GenBank/DDBJ whole genome shotgun (WGS) entry which is preliminary data.</text>
</comment>
<feature type="domain" description="Tyrosine specific protein phosphatases" evidence="3">
    <location>
        <begin position="58"/>
        <end position="138"/>
    </location>
</feature>
<sequence length="269" mass="30736">MQFGPIVVKNIGVDGTVDPIFNVTRLSVTRTRRTDSSVMLSIKEEEETLIVEHWQWDWQFLRDVHWPFRVLRKARLLGSPTIVQCADGCGRSGTLVAIEAVLMQFLRGAPLDDSYVLTASVFTRLQRRHSIASPIHYLYIYRVALQWIQPYVSSFSDRLALGLYWESLGFISKFESMIKEHQKKILDELVFSLGEREKQTDNDSQLWATLTANVATIAIASLEKHRKWKRKDDYSNTENGDDQLSQDGEATTEITAPVEATAGLQREQT</sequence>
<feature type="region of interest" description="Disordered" evidence="1">
    <location>
        <begin position="230"/>
        <end position="269"/>
    </location>
</feature>
<dbReference type="InterPro" id="IPR029021">
    <property type="entry name" value="Prot-tyrosine_phosphatase-like"/>
</dbReference>
<name>A0A2A2L9V8_9BILA</name>
<dbReference type="PANTHER" id="PTHR46163:SF7">
    <property type="entry name" value="PROTEIN TYROSINE PHOSPHATASE-LIKE PROTEIN EGG-3"/>
    <property type="match status" value="1"/>
</dbReference>
<dbReference type="STRING" id="2018661.A0A2A2L9V8"/>
<proteinExistence type="predicted"/>
<dbReference type="Gene3D" id="3.90.190.10">
    <property type="entry name" value="Protein tyrosine phosphatase superfamily"/>
    <property type="match status" value="1"/>
</dbReference>
<dbReference type="Proteomes" id="UP000218231">
    <property type="component" value="Unassembled WGS sequence"/>
</dbReference>
<protein>
    <recommendedName>
        <fullName evidence="6">Tyrosine-protein phosphatase domain-containing protein</fullName>
    </recommendedName>
</protein>
<dbReference type="InterPro" id="IPR003595">
    <property type="entry name" value="Tyr_Pase_cat"/>
</dbReference>
<dbReference type="PROSITE" id="PS50055">
    <property type="entry name" value="TYR_PHOSPHATASE_PTP"/>
    <property type="match status" value="1"/>
</dbReference>
<gene>
    <name evidence="4" type="ORF">WR25_08184</name>
</gene>
<dbReference type="InterPro" id="IPR000387">
    <property type="entry name" value="Tyr_Pase_dom"/>
</dbReference>
<organism evidence="4 5">
    <name type="scientific">Diploscapter pachys</name>
    <dbReference type="NCBI Taxonomy" id="2018661"/>
    <lineage>
        <taxon>Eukaryota</taxon>
        <taxon>Metazoa</taxon>
        <taxon>Ecdysozoa</taxon>
        <taxon>Nematoda</taxon>
        <taxon>Chromadorea</taxon>
        <taxon>Rhabditida</taxon>
        <taxon>Rhabditina</taxon>
        <taxon>Rhabditomorpha</taxon>
        <taxon>Rhabditoidea</taxon>
        <taxon>Rhabditidae</taxon>
        <taxon>Diploscapter</taxon>
    </lineage>
</organism>
<dbReference type="SMART" id="SM00404">
    <property type="entry name" value="PTPc_motif"/>
    <property type="match status" value="1"/>
</dbReference>
<evidence type="ECO:0000313" key="5">
    <source>
        <dbReference type="Proteomes" id="UP000218231"/>
    </source>
</evidence>
<evidence type="ECO:0000313" key="4">
    <source>
        <dbReference type="EMBL" id="PAV82960.1"/>
    </source>
</evidence>
<dbReference type="InterPro" id="IPR052782">
    <property type="entry name" value="Oocyte-zygote_transition_reg"/>
</dbReference>
<feature type="domain" description="Tyrosine-protein phosphatase" evidence="2">
    <location>
        <begin position="1"/>
        <end position="147"/>
    </location>
</feature>
<evidence type="ECO:0008006" key="6">
    <source>
        <dbReference type="Google" id="ProtNLM"/>
    </source>
</evidence>
<feature type="compositionally biased region" description="Polar residues" evidence="1">
    <location>
        <begin position="236"/>
        <end position="254"/>
    </location>
</feature>
<dbReference type="SUPFAM" id="SSF52799">
    <property type="entry name" value="(Phosphotyrosine protein) phosphatases II"/>
    <property type="match status" value="1"/>
</dbReference>
<evidence type="ECO:0000259" key="2">
    <source>
        <dbReference type="PROSITE" id="PS50055"/>
    </source>
</evidence>
<dbReference type="OrthoDB" id="5834449at2759"/>
<dbReference type="EMBL" id="LIAE01007010">
    <property type="protein sequence ID" value="PAV82960.1"/>
    <property type="molecule type" value="Genomic_DNA"/>
</dbReference>